<evidence type="ECO:0000313" key="4">
    <source>
        <dbReference type="EMBL" id="AZR73367.1"/>
    </source>
</evidence>
<reference evidence="4 5" key="1">
    <citation type="submission" date="2016-07" db="EMBL/GenBank/DDBJ databases">
        <title>Genome and transcriptome analysis of iron-reducing fermentative bacteria Anoxybacter fermentans.</title>
        <authorList>
            <person name="Zeng X."/>
            <person name="Shao Z."/>
        </authorList>
    </citation>
    <scope>NUCLEOTIDE SEQUENCE [LARGE SCALE GENOMIC DNA]</scope>
    <source>
        <strain evidence="4 5">DY22613</strain>
    </source>
</reference>
<dbReference type="SUPFAM" id="SSF48452">
    <property type="entry name" value="TPR-like"/>
    <property type="match status" value="2"/>
</dbReference>
<feature type="coiled-coil region" evidence="2">
    <location>
        <begin position="176"/>
        <end position="203"/>
    </location>
</feature>
<dbReference type="RefSeq" id="WP_164730970.1">
    <property type="nucleotide sequence ID" value="NZ_CP016379.1"/>
</dbReference>
<dbReference type="AlphaFoldDB" id="A0A3Q9HQD6"/>
<dbReference type="Pfam" id="PF13181">
    <property type="entry name" value="TPR_8"/>
    <property type="match status" value="1"/>
</dbReference>
<dbReference type="PANTHER" id="PTHR43630">
    <property type="entry name" value="POLY-BETA-1,6-N-ACETYL-D-GLUCOSAMINE SYNTHASE"/>
    <property type="match status" value="1"/>
</dbReference>
<dbReference type="SUPFAM" id="SSF53448">
    <property type="entry name" value="Nucleotide-diphospho-sugar transferases"/>
    <property type="match status" value="1"/>
</dbReference>
<evidence type="ECO:0000256" key="1">
    <source>
        <dbReference type="PROSITE-ProRule" id="PRU00339"/>
    </source>
</evidence>
<dbReference type="PROSITE" id="PS50005">
    <property type="entry name" value="TPR"/>
    <property type="match status" value="2"/>
</dbReference>
<keyword evidence="2" id="KW-0175">Coiled coil</keyword>
<dbReference type="PANTHER" id="PTHR43630:SF2">
    <property type="entry name" value="GLYCOSYLTRANSFERASE"/>
    <property type="match status" value="1"/>
</dbReference>
<proteinExistence type="predicted"/>
<evidence type="ECO:0000256" key="2">
    <source>
        <dbReference type="SAM" id="Coils"/>
    </source>
</evidence>
<keyword evidence="1" id="KW-0802">TPR repeat</keyword>
<gene>
    <name evidence="4" type="ORF">BBF96_08210</name>
</gene>
<keyword evidence="5" id="KW-1185">Reference proteome</keyword>
<evidence type="ECO:0000259" key="3">
    <source>
        <dbReference type="Pfam" id="PF00535"/>
    </source>
</evidence>
<dbReference type="InterPro" id="IPR001173">
    <property type="entry name" value="Glyco_trans_2-like"/>
</dbReference>
<dbReference type="InterPro" id="IPR029044">
    <property type="entry name" value="Nucleotide-diphossugar_trans"/>
</dbReference>
<dbReference type="Proteomes" id="UP000267250">
    <property type="component" value="Chromosome"/>
</dbReference>
<dbReference type="InterPro" id="IPR019734">
    <property type="entry name" value="TPR_rpt"/>
</dbReference>
<dbReference type="Gene3D" id="1.25.40.10">
    <property type="entry name" value="Tetratricopeptide repeat domain"/>
    <property type="match status" value="3"/>
</dbReference>
<dbReference type="Gene3D" id="3.90.550.10">
    <property type="entry name" value="Spore Coat Polysaccharide Biosynthesis Protein SpsA, Chain A"/>
    <property type="match status" value="1"/>
</dbReference>
<feature type="repeat" description="TPR" evidence="1">
    <location>
        <begin position="321"/>
        <end position="354"/>
    </location>
</feature>
<dbReference type="SMART" id="SM00028">
    <property type="entry name" value="TPR"/>
    <property type="match status" value="6"/>
</dbReference>
<dbReference type="EMBL" id="CP016379">
    <property type="protein sequence ID" value="AZR73367.1"/>
    <property type="molecule type" value="Genomic_DNA"/>
</dbReference>
<dbReference type="InterPro" id="IPR011990">
    <property type="entry name" value="TPR-like_helical_dom_sf"/>
</dbReference>
<name>A0A3Q9HQD6_9FIRM</name>
<accession>A0A3Q9HQD6</accession>
<dbReference type="Pfam" id="PF00535">
    <property type="entry name" value="Glycos_transf_2"/>
    <property type="match status" value="1"/>
</dbReference>
<sequence length="689" mass="80025">MKQPKISLCMIVRNEERNLHRCLESVKGLVDEIIIIDTGSTDRTVQIGKEHGAKVLVYPWNNDFSQARNLGLAAAQGEWILYLDADEALSPLAQKNIKKLLNAPDIEGYFFEIVNFTGKVLDSSRLVHQSCRLFRNRKDYRFMGRIHEQILPSILSSRPNAQILKTDLQIYHYGYMEGNVNRVEKVKRNIELLQIELNQNKNNSFLEYHLGLAYYELGEKKAALEWLKKSYQHLEKGYAFGPTLVRNIALCLIDLGDYQEALDFIEKEIKNYSDYTDLFYLSGLCYLNLKNYSRAIKEFQKCLLLGEVASKYTTTAGTGTFLAHYGLGRAYHGLCENEQAINNYVEAVHIEPSFIEPLYPLVKLLKKKYQNINQVVAYLETEFDFESKYGLAVMADLCGVLGEDQLALSYLERLKTFEELSKDLKILYAKSLLGAGLCNTAYNQFLEILSQPESPDALVLELCLAQWLKNPQESINKLNPKFLERLDVKLQKVLRSIDQLWVLDKEQSGLKRFLLEKVQNWVSFVKEDSTTTYSKNLDEYIEKLMYVLEKCLRYKGFELFQKSSKLLLELDFDQWKLHYLIGELYFKYGYFNEAADELLKSLEFGVQNERVYYYLGEICEQRGLLSEAENLYCHALNINDRMIEYHLAAVRVALKRSKKVVRQILKIAPEAKYFEHELRIIEYCLKKLG</sequence>
<dbReference type="KEGG" id="aft:BBF96_08210"/>
<protein>
    <recommendedName>
        <fullName evidence="3">Glycosyltransferase 2-like domain-containing protein</fullName>
    </recommendedName>
</protein>
<feature type="repeat" description="TPR" evidence="1">
    <location>
        <begin position="276"/>
        <end position="309"/>
    </location>
</feature>
<evidence type="ECO:0000313" key="5">
    <source>
        <dbReference type="Proteomes" id="UP000267250"/>
    </source>
</evidence>
<dbReference type="CDD" id="cd02511">
    <property type="entry name" value="Beta4Glucosyltransferase"/>
    <property type="match status" value="1"/>
</dbReference>
<feature type="domain" description="Glycosyltransferase 2-like" evidence="3">
    <location>
        <begin position="7"/>
        <end position="123"/>
    </location>
</feature>
<organism evidence="4 5">
    <name type="scientific">Anoxybacter fermentans</name>
    <dbReference type="NCBI Taxonomy" id="1323375"/>
    <lineage>
        <taxon>Bacteria</taxon>
        <taxon>Bacillati</taxon>
        <taxon>Bacillota</taxon>
        <taxon>Clostridia</taxon>
        <taxon>Halanaerobiales</taxon>
        <taxon>Anoxybacter</taxon>
    </lineage>
</organism>